<feature type="compositionally biased region" description="Basic residues" evidence="1">
    <location>
        <begin position="1"/>
        <end position="11"/>
    </location>
</feature>
<organism evidence="2">
    <name type="scientific">Amycolatopsis orientalis subsp. vinearia</name>
    <dbReference type="NCBI Taxonomy" id="797057"/>
    <lineage>
        <taxon>Bacteria</taxon>
        <taxon>Bacillati</taxon>
        <taxon>Actinomycetota</taxon>
        <taxon>Actinomycetes</taxon>
        <taxon>Pseudonocardiales</taxon>
        <taxon>Pseudonocardiaceae</taxon>
        <taxon>Amycolatopsis</taxon>
    </lineage>
</organism>
<evidence type="ECO:0000313" key="2">
    <source>
        <dbReference type="EMBL" id="AFO69387.1"/>
    </source>
</evidence>
<name>A0A023GXN1_AMYOR</name>
<proteinExistence type="predicted"/>
<reference evidence="2" key="1">
    <citation type="journal article" date="2014" name="Nature">
        <title>Co-opting sulphur-carrier proteins from primary metabolic pathways for 2-thiosugar biosynthesis.</title>
        <authorList>
            <person name="Sasaki E."/>
            <person name="Zhang X."/>
            <person name="Sun H.G."/>
            <person name="Lu M.Y."/>
            <person name="Liu T.L."/>
            <person name="Ou A."/>
            <person name="Li J.Y."/>
            <person name="Chen Y.H."/>
            <person name="Ealick S.E."/>
            <person name="Liu H.W."/>
        </authorList>
    </citation>
    <scope>NUCLEOTIDE SEQUENCE</scope>
    <source>
        <strain evidence="2">BA-07585</strain>
    </source>
</reference>
<accession>A0A023GXN1</accession>
<sequence length="65" mass="6714">MARSAPARRARCGGGSPAGGQRRARCAETLVDDLVTRPGQRVAFVGGAPCRRKGAPPCAEAVRLP</sequence>
<evidence type="ECO:0000256" key="1">
    <source>
        <dbReference type="SAM" id="MobiDB-lite"/>
    </source>
</evidence>
<dbReference type="EMBL" id="JN602211">
    <property type="protein sequence ID" value="AFO69387.1"/>
    <property type="molecule type" value="Genomic_DNA"/>
</dbReference>
<dbReference type="AlphaFoldDB" id="A0A023GXN1"/>
<feature type="region of interest" description="Disordered" evidence="1">
    <location>
        <begin position="1"/>
        <end position="24"/>
    </location>
</feature>
<protein>
    <submittedName>
        <fullName evidence="2">Uncharacterized protein</fullName>
    </submittedName>
</protein>